<dbReference type="EC" id="3.1.4.52" evidence="2"/>
<dbReference type="SMART" id="SM00052">
    <property type="entry name" value="EAL"/>
    <property type="match status" value="1"/>
</dbReference>
<dbReference type="AlphaFoldDB" id="A0A399J5F5"/>
<evidence type="ECO:0000256" key="2">
    <source>
        <dbReference type="ARBA" id="ARBA00012282"/>
    </source>
</evidence>
<comment type="caution">
    <text evidence="12">The sequence shown here is derived from an EMBL/GenBank/DDBJ whole genome shotgun (WGS) entry which is preliminary data.</text>
</comment>
<dbReference type="InterPro" id="IPR035919">
    <property type="entry name" value="EAL_sf"/>
</dbReference>
<proteinExistence type="predicted"/>
<dbReference type="Pfam" id="PF00563">
    <property type="entry name" value="EAL"/>
    <property type="match status" value="1"/>
</dbReference>
<keyword evidence="6" id="KW-0378">Hydrolase</keyword>
<evidence type="ECO:0000256" key="6">
    <source>
        <dbReference type="ARBA" id="ARBA00022801"/>
    </source>
</evidence>
<dbReference type="PROSITE" id="PS50883">
    <property type="entry name" value="EAL"/>
    <property type="match status" value="1"/>
</dbReference>
<dbReference type="SUPFAM" id="SSF141868">
    <property type="entry name" value="EAL domain-like"/>
    <property type="match status" value="1"/>
</dbReference>
<dbReference type="EMBL" id="QWJJ01000006">
    <property type="protein sequence ID" value="RII39182.1"/>
    <property type="molecule type" value="Genomic_DNA"/>
</dbReference>
<reference evidence="12 13" key="1">
    <citation type="submission" date="2018-08" db="EMBL/GenBank/DDBJ databases">
        <title>Pseudooceanicola sediminis CY03 in the family Rhodobacteracea.</title>
        <authorList>
            <person name="Zhang Y.-J."/>
        </authorList>
    </citation>
    <scope>NUCLEOTIDE SEQUENCE [LARGE SCALE GENOMIC DNA]</scope>
    <source>
        <strain evidence="12 13">CY03</strain>
    </source>
</reference>
<keyword evidence="4" id="KW-0973">c-di-GMP</keyword>
<accession>A0A399J5F5</accession>
<dbReference type="GO" id="GO:0071111">
    <property type="term" value="F:cyclic-guanylate-specific phosphodiesterase activity"/>
    <property type="evidence" value="ECO:0007669"/>
    <property type="project" value="UniProtKB-EC"/>
</dbReference>
<evidence type="ECO:0000313" key="13">
    <source>
        <dbReference type="Proteomes" id="UP000265848"/>
    </source>
</evidence>
<protein>
    <recommendedName>
        <fullName evidence="2">cyclic-guanylate-specific phosphodiesterase</fullName>
        <ecNumber evidence="2">3.1.4.52</ecNumber>
    </recommendedName>
</protein>
<dbReference type="PANTHER" id="PTHR33121">
    <property type="entry name" value="CYCLIC DI-GMP PHOSPHODIESTERASE PDEF"/>
    <property type="match status" value="1"/>
</dbReference>
<dbReference type="InterPro" id="IPR024744">
    <property type="entry name" value="CSS-motif_dom"/>
</dbReference>
<dbReference type="InterPro" id="IPR050706">
    <property type="entry name" value="Cyclic-di-GMP_PDE-like"/>
</dbReference>
<name>A0A399J5F5_9RHOB</name>
<dbReference type="CDD" id="cd01948">
    <property type="entry name" value="EAL"/>
    <property type="match status" value="1"/>
</dbReference>
<organism evidence="12 13">
    <name type="scientific">Pseudooceanicola sediminis</name>
    <dbReference type="NCBI Taxonomy" id="2211117"/>
    <lineage>
        <taxon>Bacteria</taxon>
        <taxon>Pseudomonadati</taxon>
        <taxon>Pseudomonadota</taxon>
        <taxon>Alphaproteobacteria</taxon>
        <taxon>Rhodobacterales</taxon>
        <taxon>Paracoccaceae</taxon>
        <taxon>Pseudooceanicola</taxon>
    </lineage>
</organism>
<dbReference type="Pfam" id="PF12792">
    <property type="entry name" value="CSS-motif"/>
    <property type="match status" value="1"/>
</dbReference>
<dbReference type="InterPro" id="IPR001633">
    <property type="entry name" value="EAL_dom"/>
</dbReference>
<evidence type="ECO:0000256" key="5">
    <source>
        <dbReference type="ARBA" id="ARBA00022692"/>
    </source>
</evidence>
<evidence type="ECO:0000256" key="3">
    <source>
        <dbReference type="ARBA" id="ARBA00022475"/>
    </source>
</evidence>
<keyword evidence="3" id="KW-1003">Cell membrane</keyword>
<evidence type="ECO:0000256" key="1">
    <source>
        <dbReference type="ARBA" id="ARBA00004651"/>
    </source>
</evidence>
<dbReference type="Proteomes" id="UP000265848">
    <property type="component" value="Unassembled WGS sequence"/>
</dbReference>
<evidence type="ECO:0000256" key="9">
    <source>
        <dbReference type="ARBA" id="ARBA00034290"/>
    </source>
</evidence>
<evidence type="ECO:0000313" key="12">
    <source>
        <dbReference type="EMBL" id="RII39182.1"/>
    </source>
</evidence>
<evidence type="ECO:0000256" key="4">
    <source>
        <dbReference type="ARBA" id="ARBA00022636"/>
    </source>
</evidence>
<keyword evidence="8 10" id="KW-0472">Membrane</keyword>
<keyword evidence="13" id="KW-1185">Reference proteome</keyword>
<dbReference type="PANTHER" id="PTHR33121:SF79">
    <property type="entry name" value="CYCLIC DI-GMP PHOSPHODIESTERASE PDED-RELATED"/>
    <property type="match status" value="1"/>
</dbReference>
<keyword evidence="7 10" id="KW-1133">Transmembrane helix</keyword>
<gene>
    <name evidence="12" type="ORF">DL237_08515</name>
</gene>
<dbReference type="Gene3D" id="3.20.20.450">
    <property type="entry name" value="EAL domain"/>
    <property type="match status" value="1"/>
</dbReference>
<feature type="domain" description="EAL" evidence="11">
    <location>
        <begin position="293"/>
        <end position="545"/>
    </location>
</feature>
<feature type="transmembrane region" description="Helical" evidence="10">
    <location>
        <begin position="267"/>
        <end position="291"/>
    </location>
</feature>
<sequence length="556" mass="61084">MARTACAMKQLRRVWALAKFDWVKRLRNRRRVALVAIVAILLGAIAPVALTAWLASVMAERNTHETLNLYGSVPVIRMEKVIEQAHDVLQTVEGMTGCTPEHIAAMRNAVMQSYFIDEVGYFEDGELACSSWGMAPPGIAENRIDFVLPNGVGLRASITPGQTDAGSVMALHLGAHNVLVSHTRLVEVLSLQGVSVALAYMPVGAPPLLLASGGDAVAAELLSQAPLERKANAQGHRHVGDLFRSGDLVAVAMMPPELTHSSDQLDYMLRLLPLAFVLACIIVFNVIWLTLRRLDLRHETKAALRSGNLRLVYQPVVELATGRCVGAEALIRWQQRDGSYINPEVFIPVAEQSALIGQISTFVARRACEDLGNLLRTHPEAHLSLNMTAYDVTSGDIVRTLEDTFGRAGVPPTSVWLELTERSLIDFETSCGKLSALRDAGYRIVIDDFGTGYSNLQYLQEMKLDALKIDKSFVDVIGRQTANRSVIETIIELATTLELDIVAEGIETQAQLSFLRQRNVRLGQGYFIARPMELADFVAFYAAWKDGAPEEVTWVA</sequence>
<evidence type="ECO:0000259" key="11">
    <source>
        <dbReference type="PROSITE" id="PS50883"/>
    </source>
</evidence>
<dbReference type="GO" id="GO:0005886">
    <property type="term" value="C:plasma membrane"/>
    <property type="evidence" value="ECO:0007669"/>
    <property type="project" value="UniProtKB-SubCell"/>
</dbReference>
<evidence type="ECO:0000256" key="7">
    <source>
        <dbReference type="ARBA" id="ARBA00022989"/>
    </source>
</evidence>
<comment type="catalytic activity">
    <reaction evidence="9">
        <text>3',3'-c-di-GMP + H2O = 5'-phosphoguanylyl(3'-&gt;5')guanosine + H(+)</text>
        <dbReference type="Rhea" id="RHEA:24902"/>
        <dbReference type="ChEBI" id="CHEBI:15377"/>
        <dbReference type="ChEBI" id="CHEBI:15378"/>
        <dbReference type="ChEBI" id="CHEBI:58754"/>
        <dbReference type="ChEBI" id="CHEBI:58805"/>
        <dbReference type="EC" id="3.1.4.52"/>
    </reaction>
</comment>
<comment type="subcellular location">
    <subcellularLocation>
        <location evidence="1">Cell membrane</location>
        <topology evidence="1">Multi-pass membrane protein</topology>
    </subcellularLocation>
</comment>
<evidence type="ECO:0000256" key="8">
    <source>
        <dbReference type="ARBA" id="ARBA00023136"/>
    </source>
</evidence>
<keyword evidence="5 10" id="KW-0812">Transmembrane</keyword>
<evidence type="ECO:0000256" key="10">
    <source>
        <dbReference type="SAM" id="Phobius"/>
    </source>
</evidence>